<dbReference type="CDD" id="cd00840">
    <property type="entry name" value="MPP_Mre11_N"/>
    <property type="match status" value="1"/>
</dbReference>
<keyword evidence="3" id="KW-0269">Exonuclease</keyword>
<evidence type="ECO:0000256" key="1">
    <source>
        <dbReference type="ARBA" id="ARBA00022801"/>
    </source>
</evidence>
<accession>A0A7J3VRU6</accession>
<dbReference type="EMBL" id="DRXH01000028">
    <property type="protein sequence ID" value="HHM43805.1"/>
    <property type="molecule type" value="Genomic_DNA"/>
</dbReference>
<dbReference type="AlphaFoldDB" id="A0A7J3VRU6"/>
<name>A0A7J3VRU6_CALS0</name>
<protein>
    <submittedName>
        <fullName evidence="3">DNA repair exonuclease</fullName>
    </submittedName>
</protein>
<dbReference type="InterPro" id="IPR041796">
    <property type="entry name" value="Mre11_N"/>
</dbReference>
<keyword evidence="1" id="KW-0378">Hydrolase</keyword>
<gene>
    <name evidence="3" type="ORF">ENM31_00715</name>
</gene>
<evidence type="ECO:0000313" key="3">
    <source>
        <dbReference type="EMBL" id="HHM43805.1"/>
    </source>
</evidence>
<sequence length="369" mass="42092">MIIAHLSDTHLGRYMGEDEERERDHYEAFREAVDFILEDHVRIVVHSGDILNKPLVYGTPLKVLLAELGRLSQSGVKTYFTLGEHDIASYPGTPNPLLLDSVLGLAEYVGDGRRHGDDKISVFGLMRHHKAFTRKLEDKLEKIAAEARNTGSRRKILILHQGLHELHGPAGDLSLAVIPDEFDYYAMGHIHNPSSRVKGRGLLAYPGALHWTKIDDPDECGFYLVDLSGREPELEWVRLSNVRPKIVRQVDEEDVGMMVSQLLSENHVKKPLLSLMVRTTERKNMRKLEEELSEKYLLHGGRIMQVVRGSNGLVYDEPPNIERELVKLASEVIKDDVDAVFFTGEFRRLLVEGAVKHAFELVWKHYRER</sequence>
<dbReference type="PANTHER" id="PTHR30337">
    <property type="entry name" value="COMPONENT OF ATP-DEPENDENT DSDNA EXONUCLEASE"/>
    <property type="match status" value="1"/>
</dbReference>
<proteinExistence type="predicted"/>
<dbReference type="PANTHER" id="PTHR30337:SF0">
    <property type="entry name" value="NUCLEASE SBCCD SUBUNIT D"/>
    <property type="match status" value="1"/>
</dbReference>
<reference evidence="3" key="1">
    <citation type="journal article" date="2020" name="mSystems">
        <title>Genome- and Community-Level Interaction Insights into Carbon Utilization and Element Cycling Functions of Hydrothermarchaeota in Hydrothermal Sediment.</title>
        <authorList>
            <person name="Zhou Z."/>
            <person name="Liu Y."/>
            <person name="Xu W."/>
            <person name="Pan J."/>
            <person name="Luo Z.H."/>
            <person name="Li M."/>
        </authorList>
    </citation>
    <scope>NUCLEOTIDE SEQUENCE [LARGE SCALE GENOMIC DNA]</scope>
    <source>
        <strain evidence="3">SpSt-1074</strain>
    </source>
</reference>
<dbReference type="Gene3D" id="3.60.21.10">
    <property type="match status" value="1"/>
</dbReference>
<evidence type="ECO:0000259" key="2">
    <source>
        <dbReference type="Pfam" id="PF12850"/>
    </source>
</evidence>
<feature type="domain" description="Calcineurin-like phosphoesterase" evidence="2">
    <location>
        <begin position="1"/>
        <end position="226"/>
    </location>
</feature>
<comment type="caution">
    <text evidence="3">The sequence shown here is derived from an EMBL/GenBank/DDBJ whole genome shotgun (WGS) entry which is preliminary data.</text>
</comment>
<dbReference type="InterPro" id="IPR024654">
    <property type="entry name" value="Calcineurin-like_PHP_lpxH"/>
</dbReference>
<keyword evidence="3" id="KW-0540">Nuclease</keyword>
<dbReference type="GO" id="GO:0004527">
    <property type="term" value="F:exonuclease activity"/>
    <property type="evidence" value="ECO:0007669"/>
    <property type="project" value="UniProtKB-KW"/>
</dbReference>
<dbReference type="InterPro" id="IPR050535">
    <property type="entry name" value="DNA_Repair-Maintenance_Comp"/>
</dbReference>
<dbReference type="SUPFAM" id="SSF56300">
    <property type="entry name" value="Metallo-dependent phosphatases"/>
    <property type="match status" value="1"/>
</dbReference>
<organism evidence="3">
    <name type="scientific">Caldiarchaeum subterraneum</name>
    <dbReference type="NCBI Taxonomy" id="311458"/>
    <lineage>
        <taxon>Archaea</taxon>
        <taxon>Nitrososphaerota</taxon>
        <taxon>Candidatus Caldarchaeales</taxon>
        <taxon>Candidatus Caldarchaeaceae</taxon>
        <taxon>Candidatus Caldarchaeum</taxon>
    </lineage>
</organism>
<dbReference type="Pfam" id="PF12850">
    <property type="entry name" value="Metallophos_2"/>
    <property type="match status" value="1"/>
</dbReference>
<dbReference type="InterPro" id="IPR029052">
    <property type="entry name" value="Metallo-depent_PP-like"/>
</dbReference>